<dbReference type="Proteomes" id="UP000653305">
    <property type="component" value="Unassembled WGS sequence"/>
</dbReference>
<feature type="domain" description="MATH" evidence="1">
    <location>
        <begin position="11"/>
        <end position="144"/>
    </location>
</feature>
<dbReference type="OrthoDB" id="912672at2759"/>
<evidence type="ECO:0000259" key="1">
    <source>
        <dbReference type="PROSITE" id="PS50144"/>
    </source>
</evidence>
<dbReference type="PANTHER" id="PTHR46162">
    <property type="entry name" value="TRAF-LIKE FAMILY PROTEIN"/>
    <property type="match status" value="1"/>
</dbReference>
<dbReference type="SUPFAM" id="SSF49599">
    <property type="entry name" value="TRAF domain-like"/>
    <property type="match status" value="1"/>
</dbReference>
<dbReference type="EMBL" id="BMAC01001338">
    <property type="protein sequence ID" value="GFQ06905.1"/>
    <property type="molecule type" value="Genomic_DNA"/>
</dbReference>
<dbReference type="PROSITE" id="PS50144">
    <property type="entry name" value="MATH"/>
    <property type="match status" value="1"/>
</dbReference>
<organism evidence="2 3">
    <name type="scientific">Phtheirospermum japonicum</name>
    <dbReference type="NCBI Taxonomy" id="374723"/>
    <lineage>
        <taxon>Eukaryota</taxon>
        <taxon>Viridiplantae</taxon>
        <taxon>Streptophyta</taxon>
        <taxon>Embryophyta</taxon>
        <taxon>Tracheophyta</taxon>
        <taxon>Spermatophyta</taxon>
        <taxon>Magnoliopsida</taxon>
        <taxon>eudicotyledons</taxon>
        <taxon>Gunneridae</taxon>
        <taxon>Pentapetalae</taxon>
        <taxon>asterids</taxon>
        <taxon>lamiids</taxon>
        <taxon>Lamiales</taxon>
        <taxon>Orobanchaceae</taxon>
        <taxon>Orobanchaceae incertae sedis</taxon>
        <taxon>Phtheirospermum</taxon>
    </lineage>
</organism>
<evidence type="ECO:0000313" key="3">
    <source>
        <dbReference type="Proteomes" id="UP000653305"/>
    </source>
</evidence>
<dbReference type="InterPro" id="IPR002083">
    <property type="entry name" value="MATH/TRAF_dom"/>
</dbReference>
<dbReference type="InterPro" id="IPR008974">
    <property type="entry name" value="TRAF-like"/>
</dbReference>
<proteinExistence type="predicted"/>
<dbReference type="GO" id="GO:0016787">
    <property type="term" value="F:hydrolase activity"/>
    <property type="evidence" value="ECO:0007669"/>
    <property type="project" value="UniProtKB-KW"/>
</dbReference>
<dbReference type="AlphaFoldDB" id="A0A830DEJ2"/>
<evidence type="ECO:0000313" key="2">
    <source>
        <dbReference type="EMBL" id="GFQ06905.1"/>
    </source>
</evidence>
<protein>
    <submittedName>
        <fullName evidence="2">Ubiquitin carboxyl-terminal hydrolase 12</fullName>
    </submittedName>
</protein>
<comment type="caution">
    <text evidence="2">The sequence shown here is derived from an EMBL/GenBank/DDBJ whole genome shotgun (WGS) entry which is preliminary data.</text>
</comment>
<name>A0A830DEJ2_9LAMI</name>
<dbReference type="Pfam" id="PF22486">
    <property type="entry name" value="MATH_2"/>
    <property type="match status" value="1"/>
</dbReference>
<dbReference type="SMART" id="SM00061">
    <property type="entry name" value="MATH"/>
    <property type="match status" value="1"/>
</dbReference>
<gene>
    <name evidence="2" type="ORF">PHJA_002834500</name>
</gene>
<accession>A0A830DEJ2</accession>
<dbReference type="CDD" id="cd00121">
    <property type="entry name" value="MATH"/>
    <property type="match status" value="1"/>
</dbReference>
<reference evidence="2" key="1">
    <citation type="submission" date="2020-07" db="EMBL/GenBank/DDBJ databases">
        <title>Ethylene signaling mediates host invasion by parasitic plants.</title>
        <authorList>
            <person name="Yoshida S."/>
        </authorList>
    </citation>
    <scope>NUCLEOTIDE SEQUENCE</scope>
    <source>
        <strain evidence="2">Okayama</strain>
    </source>
</reference>
<dbReference type="Gene3D" id="2.60.210.10">
    <property type="entry name" value="Apoptosis, Tumor Necrosis Factor Receptor Associated Protein 2, Chain A"/>
    <property type="match status" value="1"/>
</dbReference>
<dbReference type="PANTHER" id="PTHR46162:SF20">
    <property type="entry name" value="UBIQUITIN CARBOXYL-TERMINAL HYDROLASE 7-LIKE ISOFORM X1"/>
    <property type="match status" value="1"/>
</dbReference>
<keyword evidence="2" id="KW-0378">Hydrolase</keyword>
<feature type="non-terminal residue" evidence="2">
    <location>
        <position position="1"/>
    </location>
</feature>
<sequence length="166" mass="19138">ETTIETREAPPAHFLIKIESFSLIDNHGIDKYETKEVLDGDYKWILIIYPNGHKRGRDGEGYVSVYLSISDTTSQRAYWEVDATFSICLFNQISDNYRYAIVKAHRFHAMKVERGFSQFISKNDLIDPSNGYLIDDNCVFGVEVFVHQNKAMIECLSLKNAKVPYK</sequence>
<keyword evidence="3" id="KW-1185">Reference proteome</keyword>